<organism evidence="7 8">
    <name type="scientific">Marinobacter persicus</name>
    <dbReference type="NCBI Taxonomy" id="930118"/>
    <lineage>
        <taxon>Bacteria</taxon>
        <taxon>Pseudomonadati</taxon>
        <taxon>Pseudomonadota</taxon>
        <taxon>Gammaproteobacteria</taxon>
        <taxon>Pseudomonadales</taxon>
        <taxon>Marinobacteraceae</taxon>
        <taxon>Marinobacter</taxon>
    </lineage>
</organism>
<dbReference type="GO" id="GO:0016020">
    <property type="term" value="C:membrane"/>
    <property type="evidence" value="ECO:0007669"/>
    <property type="project" value="InterPro"/>
</dbReference>
<dbReference type="InterPro" id="IPR010566">
    <property type="entry name" value="Haemolys_ca-bd"/>
</dbReference>
<dbReference type="InterPro" id="IPR018511">
    <property type="entry name" value="Hemolysin-typ_Ca-bd_CS"/>
</dbReference>
<gene>
    <name evidence="7" type="ORF">B0H24_10473</name>
    <name evidence="6" type="ORF">BY455_1463</name>
</gene>
<evidence type="ECO:0000256" key="2">
    <source>
        <dbReference type="ARBA" id="ARBA00022525"/>
    </source>
</evidence>
<dbReference type="EMBL" id="PTIT01000046">
    <property type="protein sequence ID" value="PPK49871.1"/>
    <property type="molecule type" value="Genomic_DNA"/>
</dbReference>
<evidence type="ECO:0000256" key="4">
    <source>
        <dbReference type="SAM" id="MobiDB-lite"/>
    </source>
</evidence>
<feature type="region of interest" description="Disordered" evidence="4">
    <location>
        <begin position="2276"/>
        <end position="2331"/>
    </location>
</feature>
<dbReference type="SMART" id="SM00736">
    <property type="entry name" value="CADG"/>
    <property type="match status" value="1"/>
</dbReference>
<feature type="region of interest" description="Disordered" evidence="4">
    <location>
        <begin position="3662"/>
        <end position="3685"/>
    </location>
</feature>
<feature type="region of interest" description="Disordered" evidence="4">
    <location>
        <begin position="2419"/>
        <end position="2469"/>
    </location>
</feature>
<comment type="subcellular location">
    <subcellularLocation>
        <location evidence="1">Secreted</location>
    </subcellularLocation>
</comment>
<keyword evidence="3" id="KW-0106">Calcium</keyword>
<feature type="region of interest" description="Disordered" evidence="4">
    <location>
        <begin position="1317"/>
        <end position="1336"/>
    </location>
</feature>
<dbReference type="PROSITE" id="PS00330">
    <property type="entry name" value="HEMOLYSIN_CALCIUM"/>
    <property type="match status" value="17"/>
</dbReference>
<keyword evidence="9" id="KW-1185">Reference proteome</keyword>
<dbReference type="InterPro" id="IPR011049">
    <property type="entry name" value="Serralysin-like_metalloprot_C"/>
</dbReference>
<feature type="region of interest" description="Disordered" evidence="4">
    <location>
        <begin position="2082"/>
        <end position="2113"/>
    </location>
</feature>
<feature type="region of interest" description="Disordered" evidence="4">
    <location>
        <begin position="3531"/>
        <end position="3578"/>
    </location>
</feature>
<dbReference type="GO" id="GO:0005509">
    <property type="term" value="F:calcium ion binding"/>
    <property type="evidence" value="ECO:0007669"/>
    <property type="project" value="InterPro"/>
</dbReference>
<accession>A0A2S6G2J5</accession>
<dbReference type="Proteomes" id="UP000239446">
    <property type="component" value="Unassembled WGS sequence"/>
</dbReference>
<dbReference type="Pfam" id="PF17963">
    <property type="entry name" value="Big_9"/>
    <property type="match status" value="2"/>
</dbReference>
<protein>
    <submittedName>
        <fullName evidence="7">VCBS repeat-containing protein</fullName>
    </submittedName>
</protein>
<feature type="region of interest" description="Disordered" evidence="4">
    <location>
        <begin position="947"/>
        <end position="979"/>
    </location>
</feature>
<evidence type="ECO:0000256" key="1">
    <source>
        <dbReference type="ARBA" id="ARBA00004613"/>
    </source>
</evidence>
<dbReference type="InterPro" id="IPR010221">
    <property type="entry name" value="VCBS_dom"/>
</dbReference>
<dbReference type="NCBIfam" id="TIGR01965">
    <property type="entry name" value="VCBS_repeat"/>
    <property type="match status" value="2"/>
</dbReference>
<dbReference type="GO" id="GO:0005576">
    <property type="term" value="C:extracellular region"/>
    <property type="evidence" value="ECO:0007669"/>
    <property type="project" value="UniProtKB-SubCell"/>
</dbReference>
<dbReference type="Pfam" id="PF05345">
    <property type="entry name" value="He_PIG"/>
    <property type="match status" value="1"/>
</dbReference>
<feature type="compositionally biased region" description="Polar residues" evidence="4">
    <location>
        <begin position="3665"/>
        <end position="3675"/>
    </location>
</feature>
<evidence type="ECO:0000313" key="8">
    <source>
        <dbReference type="Proteomes" id="UP000239446"/>
    </source>
</evidence>
<sequence length="3685" mass="377447">MAKVNYKDIPDLVGAYQSGENLANSENGLDVITNTYGLAAAILASTPFGLGANISALGMQVANNLSNYHKGTISPSNVLGLTSASLSTLAAIGVVVAAPGAAVAVAIASGFAIATNLDSVEEVFDDIVDTLSDPGFWESFEQYRDQLFEPLFEFMDDAQSFFNDLMQDIDGIFDDVSECFSDARNWIQRSDPLTLDLDGDGLETTGIDSANPILFDHDGDGTANATGWVKPDDGYLVLDRNENGLIDNGTELFGDSTPLLDENGDVVGQAADGFAALAAEDTNGDGIVDANDANWDKLRVWQDLNSDGKTDEGELKTLEELGVAGFHVAKEENNQVLANGNAIADLGSYIKTDGSEGALGEVTGNMADIDLADNPFYREFDDSVPLTEQAETLPNMRGSGHLRDLQEASSLSPELAAAVEEYAQGTTKSQQLARLDRLIEQWAASSSGETSIEKADDQGYNLNYLVPGLSRSMLKIQVSSRWSSQDDGGGSSLESSRFSEEYQERLEALLAEQARVTKLVGLLEQFNGMTFVDIEPEGVRTGADEFISISTNSSGPDGVSVHRLYGATQDVYVPLSSAQINFLEQAYESLRSSVYDGLLLQTRLKPYMDAINLGMNGAGLAFDFSNVTATLESHFDEAPSEAVRDLLDLQRMAGSNLTGMGWDGLGTLYGWLETDGDNPDVQAALAEFGYSNIETDGTGSHASEILTGDVTGDTLAGGSGNDLVLGSEGDDTLNGGSGNDTLYGGAGNDTYRFDRGDWNDTIMETHGDTGEDALEFGAGIRAGNLDISAEEDALIFLRYGSNDRVAIANWFGSLAEGKHRVDTVRFADGRELDLDALQVGSSEDDTLEGTEANDILAGGEGSDTLYGHNGDDWLDGGSGADTLVGGTGNDTYIVDDAGDTVIEEVDGGIDTVEARTSAMLSDNVENLALMGQEDMNGTGNGLNNTLTGNSGSNTLSGGTGDDILHGRSGDDTLQGGAGADVMAGGQGNDTYIVDSLEDTVTEKMGDGLDTVQTHLDYTLGDNLENLTLTGEEGVSGVGNALNNTLTGNSANNTLQGLAGDDQLNGGAGEDIMLGGSGNDTYVVESDGDTVKENSGGGIDTVESAIGYTLTDNVENLTLTGQPDIDGTGNELDNVIRGNDGANTLRGLEGNDWLNGGGGADTLIGGTGNDTYVVDNAGDTVTEEASEGTDTVRTSSAYTLGENLENLTLTGSSAIDGTGNELDNVISGNRGNNTLDGGSGADTMAGGQGDDIYILDDAGDSVVESGHEGIDKVVSPFDYTLGNNVENLTLTDDAQTGTGNNLDNTLTGTDADNTLHGLDGNDSLDGGAGADTLVGGRGDDTYIVDRSEDGIFESAGEGSDTVQSSVTWRLGDNLEDLSLSGTDGIDGIGNELGNTINGNIADNLLQGLEGNDTLDGGAGADTLEGGSGNDTYVVDNMDDAVVEVHGEGVDSVKASVSYTLVDNVENLTLTGYSSINGTGNNLDNALKGNGGANVLEGFSGDDSLDGGLGADTLVGGEGDDTYFVDNSGDSVVESLGKGYDRVFASASHTMGENVEELTLTGSGSIDGIGNDLNNTLTGNAGGNRLDGADGADTMTGGAGNDTYVVNHTGDEVAEAAYEGFDTVEASIDYTLGDYLENLTLKGGAALTGIGNSLNNVLQANSGDSALHGMAGNDTLLGNVGADYLDGGSGADGMAGGDGNDRYVVDDAGDRVVESSGEGHDTVDASVSYTLTGSVEDLELAGNEVIDGTGNSLDNTITGNNAANRIDGSTGADTLIGAAGDDTYVVDNTDDSVFEASGEGVDTVEAGVSYTLAENVENLVLTGSAALEGNGNALNNILTGNAENNTLDGGTGIDTLIGGAGDDTYVVDDSADAVVENADEGLDTVIASADYALSDNVENLTLTGNASLRGTGNALDNLITSNDGINVLVGGAGDDTYIVNHTQDSVVEQVAEGTDTVLSSATYTLSDNVESLTLTGEADIDGTGNRLANTILGNSGTNTLDGGAGADSMAGGAGDDTYIVDHAGDEVSEVSGEGSDLVYSSVSHTLSNNVENLTLTGAGDINGTGNNLDNTILGNTGDNMLKGGYGEDQIEGGAGNDTLNGGSGADSMAGGTGNDTYVVDNSSDQVTELAGEGTDTVQSRVSYTLTDNVENLTLTGYSGISGTGNELDNVIRGNNGSNTLRGLAGGDTLVGNNGHDTLDGGTGADTMSGGSGNDTYVVDDAGDVVSETSYWGGTDHVQSSIDYTLTSNVENLTLTGVEDLDGTGNNLNNVITGNSGDNLLDGQGGHDTLNAGDGSDTLMGGDGNDRLNGGAGNDQLTGDAGHDTLNGGSGADVMAGGAGNDTYVVDDAGDQVTELTGEGTDTVESSITYTLTDNVENLTLTGSADIDGTGNELDNVIRGNRGNNVLDGLAGDDRLYGNNGNDSLLGGDGNDQLYGGAGSDQLTGDAGNDALNGGSGADSMAGGTGNDTYVVDNSSDQVTELAGEGTDTVQSRVSYTLTDNVENLTLTGYSGISGTGNELDNVIRGNNGSNTLRGLAGGDTLVGNNGHDTLDGGTGADTMSGGSGNDTYVVDDAGDVVSETSYWGGTDHVQSSIDYTLTSNVENLTLTGVEDLDGTGNNLNNVITGNSGDNVLDGAAGADTLVGGLGNDTYIVDHSADVTEENAGEGNDHVMTSANYTLSENLENLTLTGDANISGAGNASDNQILGNVGNNELLGNGGDDTLIGGAGNDTILGGSDRDQLFGQAGNDLLDGGDGADVMQGGVGDDTYVVDSSADVITENAGEGIDTVRASIDYTLGENVENLELVGSSALNTDGNGSDNTLIGNDGENILKGLGGSDTLMGRGGDDTLDGGTGADLMSGGIGNDHYIVDDVGDSVLENAHEGTDTVQAEIDYTMADNVENLVLSGDGDLSGTGNTLDNVITGNTGDNVLDGAGGADVMAGGVGDDVYIVDNPEDAVLEQAGEGVDTVYASSDHSLDANVENLILTGASEINGNGNELDNSITGNASANILQGGDGDDWLNGGAGADNLYGGRGNDNYIVDSVGDRVLESAGEGEDTVESSVDFALGENVENLTLVGPENLSGSGNDLDNWLQGNEANNTLVGEAGDDVLAGGKGDDVLAGGAGNDRYVFRPGDGMDTFRDIQGQNSFYVGGALTEYDLEADRVGNDMVVRVLGTSDSFVLADWFGNQEGINSMEFDDGTVLDRDGIALLMNRPPVANMDNITIGEDQASLSVETDALLANDTDPNPEDILSVVSVGESQVGAEVSLGNGEVTYSIGDSFQYLAEGESVEDSFSYTITDDKGATDTGTIEATVVGANDLPVAESDFETVKEDEIIAAEGNVLANDSDIDATDVLTIAEPGNFEGQYGTLALAENGDYTYTLNNESDAIQSLGRSMEVTDRFDFAVTDGHAQVASSLAVNVQGTNDAPLVATALNDQDFTFNKPFSWQIPEGSFDDPDQGDSLDYTATLADGSELPEWLEFDAETQTFSGHTPKSVGYVDIKVTVTDRVAATGNTEGSLSTSDVFRLSVSHGNQGVGNGADAAPAGHTSNFNDGSGTAPGKPGAPTRKGKREADTASSIEFGSSSQSSIKFADLGAMPAKKQSSQLGSSVIDINKLLSQWEAVDRYASSQMQGKSVVDEADLGSLPADAMGGAFSAHRRMRKSDPLGIGNSSHQMNSFRGLQDGMENLG</sequence>
<name>A0A2S6G2J5_9GAMM</name>
<dbReference type="SUPFAM" id="SSF49313">
    <property type="entry name" value="Cadherin-like"/>
    <property type="match status" value="1"/>
</dbReference>
<feature type="domain" description="Dystroglycan-type cadherin-like" evidence="5">
    <location>
        <begin position="3425"/>
        <end position="3532"/>
    </location>
</feature>
<feature type="compositionally biased region" description="Low complexity" evidence="4">
    <location>
        <begin position="2419"/>
        <end position="2431"/>
    </location>
</feature>
<dbReference type="InterPro" id="IPR001343">
    <property type="entry name" value="Hemolysn_Ca-bd"/>
</dbReference>
<feature type="compositionally biased region" description="Low complexity" evidence="4">
    <location>
        <begin position="947"/>
        <end position="956"/>
    </location>
</feature>
<dbReference type="Pfam" id="PF00353">
    <property type="entry name" value="HemolysinCabind"/>
    <property type="match status" value="27"/>
</dbReference>
<evidence type="ECO:0000256" key="3">
    <source>
        <dbReference type="ARBA" id="ARBA00022837"/>
    </source>
</evidence>
<dbReference type="Gene3D" id="2.60.40.10">
    <property type="entry name" value="Immunoglobulins"/>
    <property type="match status" value="2"/>
</dbReference>
<dbReference type="Proteomes" id="UP000239648">
    <property type="component" value="Unassembled WGS sequence"/>
</dbReference>
<dbReference type="InterPro" id="IPR050557">
    <property type="entry name" value="RTX_toxin/Mannuronan_C5-epim"/>
</dbReference>
<evidence type="ECO:0000313" key="6">
    <source>
        <dbReference type="EMBL" id="PPK49871.1"/>
    </source>
</evidence>
<dbReference type="Gene3D" id="2.150.10.10">
    <property type="entry name" value="Serralysin-like metalloprotease, C-terminal"/>
    <property type="match status" value="16"/>
</dbReference>
<reference evidence="7 8" key="2">
    <citation type="submission" date="2018-02" db="EMBL/GenBank/DDBJ databases">
        <title>Subsurface microbial communities from deep shales in Ohio and West Virginia, USA.</title>
        <authorList>
            <person name="Wrighton K."/>
        </authorList>
    </citation>
    <scope>NUCLEOTIDE SEQUENCE [LARGE SCALE GENOMIC DNA]</scope>
    <source>
        <strain evidence="7 8">UTICA-S1B9</strain>
    </source>
</reference>
<dbReference type="InterPro" id="IPR006644">
    <property type="entry name" value="Cadg"/>
</dbReference>
<dbReference type="PANTHER" id="PTHR38340">
    <property type="entry name" value="S-LAYER PROTEIN"/>
    <property type="match status" value="1"/>
</dbReference>
<evidence type="ECO:0000313" key="7">
    <source>
        <dbReference type="EMBL" id="PPK51393.1"/>
    </source>
</evidence>
<dbReference type="PANTHER" id="PTHR38340:SF1">
    <property type="entry name" value="S-LAYER PROTEIN"/>
    <property type="match status" value="1"/>
</dbReference>
<dbReference type="STRING" id="930118.SAMN05216429_10353"/>
<reference evidence="6 9" key="1">
    <citation type="submission" date="2018-02" db="EMBL/GenBank/DDBJ databases">
        <title>Deep subsurface shale carbon reservoir microbial communities from Ohio and West Virginia, USA.</title>
        <authorList>
            <person name="Wrighton K."/>
        </authorList>
    </citation>
    <scope>NUCLEOTIDE SEQUENCE [LARGE SCALE GENOMIC DNA]</scope>
    <source>
        <strain evidence="6 9">UTICA-S1B6</strain>
    </source>
</reference>
<dbReference type="Pfam" id="PF06594">
    <property type="entry name" value="HCBP_related"/>
    <property type="match status" value="2"/>
</dbReference>
<dbReference type="PRINTS" id="PR00313">
    <property type="entry name" value="CABNDNGRPT"/>
</dbReference>
<dbReference type="InterPro" id="IPR013783">
    <property type="entry name" value="Ig-like_fold"/>
</dbReference>
<evidence type="ECO:0000259" key="5">
    <source>
        <dbReference type="SMART" id="SM00736"/>
    </source>
</evidence>
<proteinExistence type="predicted"/>
<dbReference type="InterPro" id="IPR015919">
    <property type="entry name" value="Cadherin-like_sf"/>
</dbReference>
<evidence type="ECO:0000313" key="9">
    <source>
        <dbReference type="Proteomes" id="UP000239648"/>
    </source>
</evidence>
<dbReference type="SUPFAM" id="SSF51120">
    <property type="entry name" value="beta-Roll"/>
    <property type="match status" value="21"/>
</dbReference>
<dbReference type="EMBL" id="PTIU01000047">
    <property type="protein sequence ID" value="PPK51393.1"/>
    <property type="molecule type" value="Genomic_DNA"/>
</dbReference>
<keyword evidence="2" id="KW-0964">Secreted</keyword>
<comment type="caution">
    <text evidence="7">The sequence shown here is derived from an EMBL/GenBank/DDBJ whole genome shotgun (WGS) entry which is preliminary data.</text>
</comment>